<accession>A0ABT0IAF2</accession>
<organism evidence="3 4">
    <name type="scientific">Streptomyces lichenis</name>
    <dbReference type="NCBI Taxonomy" id="2306967"/>
    <lineage>
        <taxon>Bacteria</taxon>
        <taxon>Bacillati</taxon>
        <taxon>Actinomycetota</taxon>
        <taxon>Actinomycetes</taxon>
        <taxon>Kitasatosporales</taxon>
        <taxon>Streptomycetaceae</taxon>
        <taxon>Streptomyces</taxon>
    </lineage>
</organism>
<gene>
    <name evidence="3" type="ORF">M1O15_13070</name>
</gene>
<keyword evidence="1" id="KW-0945">Host-virus interaction</keyword>
<feature type="region of interest" description="Disordered" evidence="2">
    <location>
        <begin position="230"/>
        <end position="255"/>
    </location>
</feature>
<dbReference type="Proteomes" id="UP001522868">
    <property type="component" value="Unassembled WGS sequence"/>
</dbReference>
<feature type="region of interest" description="Disordered" evidence="2">
    <location>
        <begin position="473"/>
        <end position="495"/>
    </location>
</feature>
<feature type="region of interest" description="Disordered" evidence="2">
    <location>
        <begin position="1810"/>
        <end position="1842"/>
    </location>
</feature>
<feature type="compositionally biased region" description="Pro residues" evidence="2">
    <location>
        <begin position="1811"/>
        <end position="1833"/>
    </location>
</feature>
<keyword evidence="4" id="KW-1185">Reference proteome</keyword>
<name>A0ABT0IAF2_9ACTN</name>
<evidence type="ECO:0000313" key="3">
    <source>
        <dbReference type="EMBL" id="MCK8678311.1"/>
    </source>
</evidence>
<feature type="compositionally biased region" description="Low complexity" evidence="2">
    <location>
        <begin position="242"/>
        <end position="255"/>
    </location>
</feature>
<dbReference type="RefSeq" id="WP_248633925.1">
    <property type="nucleotide sequence ID" value="NZ_JALPTH010000010.1"/>
</dbReference>
<feature type="compositionally biased region" description="Low complexity" evidence="2">
    <location>
        <begin position="1245"/>
        <end position="1271"/>
    </location>
</feature>
<evidence type="ECO:0000313" key="4">
    <source>
        <dbReference type="Proteomes" id="UP001522868"/>
    </source>
</evidence>
<evidence type="ECO:0000256" key="2">
    <source>
        <dbReference type="SAM" id="MobiDB-lite"/>
    </source>
</evidence>
<dbReference type="PANTHER" id="PTHR13037:SF24">
    <property type="entry name" value="POLYCOMB PROTEIN PCL-RELATED"/>
    <property type="match status" value="1"/>
</dbReference>
<protein>
    <recommendedName>
        <fullName evidence="5">Lonely Cys domain-containing protein</fullName>
    </recommendedName>
</protein>
<sequence>MLYALLISAPRLVGDQLVPASGTGRNTRAWLADTARVRDEVRRRAEGHSLTGTLPRHPVADQVIAEMKARIRAYVEQTTRDGGRLPAQVVRQLRAARMQDFAARVGNPARTDRAQLLALARTHGVPGPQLLTDAQLRTQVAAAYFESDAPLTDEERRGLLSAVRTWNQSWAGGYGDVFLTLAAHALGLAVDVAQWDDTSLSTIVTDRYGPTGGQVVEVHYDHEHQHYRGSDAIPAGPATQSAPETGETPETAGTPEIIETAETTVRLPRPVAPPDAEELMARLAALPGPELPDALALLDPSHRRWLADRADFTTALRSRLPAAEFAEAAARLLVAVLDGTQRPASARREAYSQLTRLLRDPDTALRLLAAGGVVALLPTGLPLGAVEGFTAHRHGTDGRPVDATRGMTALTTLVAAVPEENLLGERTGIAGVGPQPEGYSTAIHELAHLLYEGGLTPGDRALVARRYRELRAAGPDAPWPDGPRRHRDGQERDNYSATDEHEFFAQLTASYLGTNQGTDPRTGRPRNNGAAWVRENEPALLPLLERLYGPDPDAAPGVPVNPLAATAADNARYAAFRDFMAALNDPADSASASGSPYGLRFTPSSTPLLTVPGAPDPRGAEQGPATAPGIPDGGPLDVPPAEEPDDPYAVLRHVVSLPIDELLDYLSTVDQRRLRWLAEQPDLRQSLRADSTARRFAQVAARLLVVVPEGPNGPPRTPRVPLDVHERVALMLADPETAERLLAARATLLVLPDGLPQETEDELRDQAAAAVDSGGTREVPMAVVHRSDLLADWPGPGRRPRGPAQADDAVRDIAWTLYHHGLAEEDRDLVDRRFRELRRAGGDAPWPDGPLHDRDGWPAANSSSHSGAELFAALSSAYLGTNHGTDPETGLPRNNGAGWVREHELLLLPLLQRLYGPEPVPPPPATGTVHIPPPRSPEHPARTLRELGSLEYQELLDRLPLLDHGTRRWLARQPAFVRELRARLTAERFAAVAARLLVGVLDGAGSPASARWTAYTRLERMLKDPAAVEALLLAGGAIMVLPRDLPLDALRGFHFSTRTPRGYRATRGAAAPELALAVVPEENLLGEASPVPWYGTDHDGTSTLVHETAHLLHRSALSDEEQQLIARRFRELRRAGRDAPWPDGPAHDLRGRDAANYSATDEDEFFAQLTMAYLGVNTGTDGTTGQPRNNGPAWVRENEPLLLPLLERLYGPDPDAASAPAANPLRAVAAENERYEAFRQFMTGAAGDAADPTPGHPASADPALADPSAPAVPHSDPDPELSATPLLLAPPRPGGPGGTAPVAVSSTTANGELSGPTPLDRRELAKQAISRPLPGTRHRPPLTAHASEPAARTGRPDRHMVPDAQDLERLHAARTPGDPAYRDGWERLTPSQTWALLAAEQRGELFHERERAAFAARIAHFNRTLGTRYPVHDPAATAEITQAAHDHVRRLPIATNQDLAARPAGGTPRADGTVPTRAEALTADTAFRSFWSTGTTGGTASRPGRGWVEELQGYATALRRTRGTPEDGPNGGEFHPPDPDELPLYAALVSPAQAGGTYSYGSAVLHWKESVRARVTHTPGDSADREERGVLSYTDNAHVFPLLAHGEEQRVRLALAEATGFRHDPELRREIAESGYAAVGRYFETQIHGGLSWQDLDRVVLNWGELHGSARRFTTRAEAEGMAAYLRAFAEESGLGFTVELGREIGEPAGAEAAADRRTARLYGMEEDEVGPRERALSRALDRLAAPAPFPARADEPALLALARAAGITAPDPDDALEQLWRAAERARDLLPDTPHGTEPALTLDLLATPAPAPAPEAAPALTPTPAPDPAPEPARNGDPVPVPALAAVPLPHTDPASVPSPPTGGEPFEEALLAALEAAGAAPLNRDHVVPVADLAGTDVVLSVGQNAQAVLLGGSLTVEELGLTPLQHLRWLLGRPDAGHLRPGADDGPAALWAFAARTLGVPLEVTDPDGRVHLFGSTEEGTTVRLRFDGTRYLVLGGSP</sequence>
<comment type="caution">
    <text evidence="3">The sequence shown here is derived from an EMBL/GenBank/DDBJ whole genome shotgun (WGS) entry which is preliminary data.</text>
</comment>
<feature type="compositionally biased region" description="Low complexity" evidence="2">
    <location>
        <begin position="587"/>
        <end position="596"/>
    </location>
</feature>
<reference evidence="3 4" key="1">
    <citation type="submission" date="2022-04" db="EMBL/GenBank/DDBJ databases">
        <title>Streptomyces sp. nov. LCR6-01 isolated from Lichen of Dirinaria sp.</title>
        <authorList>
            <person name="Kanchanasin P."/>
            <person name="Tanasupawat S."/>
            <person name="Phongsopitanun W."/>
        </authorList>
    </citation>
    <scope>NUCLEOTIDE SEQUENCE [LARGE SCALE GENOMIC DNA]</scope>
    <source>
        <strain evidence="3 4">LCR6-01</strain>
    </source>
</reference>
<feature type="region of interest" description="Disordered" evidence="2">
    <location>
        <begin position="1245"/>
        <end position="1360"/>
    </location>
</feature>
<evidence type="ECO:0008006" key="5">
    <source>
        <dbReference type="Google" id="ProtNLM"/>
    </source>
</evidence>
<proteinExistence type="predicted"/>
<evidence type="ECO:0000256" key="1">
    <source>
        <dbReference type="ARBA" id="ARBA00022581"/>
    </source>
</evidence>
<dbReference type="PANTHER" id="PTHR13037">
    <property type="entry name" value="FORMIN"/>
    <property type="match status" value="1"/>
</dbReference>
<dbReference type="SUPFAM" id="SSF55486">
    <property type="entry name" value="Metalloproteases ('zincins'), catalytic domain"/>
    <property type="match status" value="1"/>
</dbReference>
<feature type="region of interest" description="Disordered" evidence="2">
    <location>
        <begin position="587"/>
        <end position="642"/>
    </location>
</feature>
<dbReference type="EMBL" id="JALPTH010000010">
    <property type="protein sequence ID" value="MCK8678311.1"/>
    <property type="molecule type" value="Genomic_DNA"/>
</dbReference>